<dbReference type="EMBL" id="JAMKPW020000008">
    <property type="protein sequence ID" value="KAK8215438.1"/>
    <property type="molecule type" value="Genomic_DNA"/>
</dbReference>
<protein>
    <submittedName>
        <fullName evidence="1">Uncharacterized protein</fullName>
    </submittedName>
</protein>
<accession>A0ACC3SKU0</accession>
<sequence>MEALEALQQWVKDNGGYMHPSVSLQRDSSHGVHFHTDAALSPGTLVLHVPTHLSLSNLNAQVDEAFPVFKSHTDSFTVEAMSFFYLCAQWLNRETSFWKPYLDALPRPEDGMGTPFWFGEEDLMWLEGTDLGPSFVARRDIWQGYWREGIEVMKKAGMDTEGYTWDLFKWAATIFTSRSFNSTTIRPASSKYWAAYKHTPSGLQTVLLDLSHHPSSYSTFAVLHPLFDAGNHSPFAKVDWTIDPGRFSLITQDSIADGGQVFNNYGPKGNEELLMGYGFCVPGNPNDGVHLALRAPPGPLLEMLRESHRGYFKADGSWNSEAATFRILRSHVLDATGDGEAGNKIWQSIPAPLAELFYYIIRLERGLEVEPLEDPEQHLYAGEGRKYLPRIAFYIVMSIVPKLQKLVAAAAELPSEPQNQMQANAKIYRDGQYETLVALQEGMSGFLKSLRVGDGVEMEEDRVEGKAGGIWTLEEAMDLWGEERPDDCSVFLAGIKAAYGTRKLKKFRGTEQEEVIWVLFINFLALSSFPDGESMVAKWRARLEDEYGAPQLGEKGGEGEPDPDAAEYLDAVETAAAAVPGSLWSNGAWDSDFVLDWGVRILKSQGTMMDVGEGEEDDVRYVMYLHTGRSE</sequence>
<comment type="caution">
    <text evidence="1">The sequence shown here is derived from an EMBL/GenBank/DDBJ whole genome shotgun (WGS) entry which is preliminary data.</text>
</comment>
<name>A0ACC3SKU0_9PEZI</name>
<evidence type="ECO:0000313" key="2">
    <source>
        <dbReference type="Proteomes" id="UP001320706"/>
    </source>
</evidence>
<reference evidence="1" key="1">
    <citation type="submission" date="2024-02" db="EMBL/GenBank/DDBJ databases">
        <title>Metagenome Assembled Genome of Zalaria obscura JY119.</title>
        <authorList>
            <person name="Vighnesh L."/>
            <person name="Jagadeeshwari U."/>
            <person name="Venkata Ramana C."/>
            <person name="Sasikala C."/>
        </authorList>
    </citation>
    <scope>NUCLEOTIDE SEQUENCE</scope>
    <source>
        <strain evidence="1">JY119</strain>
    </source>
</reference>
<organism evidence="1 2">
    <name type="scientific">Zalaria obscura</name>
    <dbReference type="NCBI Taxonomy" id="2024903"/>
    <lineage>
        <taxon>Eukaryota</taxon>
        <taxon>Fungi</taxon>
        <taxon>Dikarya</taxon>
        <taxon>Ascomycota</taxon>
        <taxon>Pezizomycotina</taxon>
        <taxon>Dothideomycetes</taxon>
        <taxon>Dothideomycetidae</taxon>
        <taxon>Dothideales</taxon>
        <taxon>Zalariaceae</taxon>
        <taxon>Zalaria</taxon>
    </lineage>
</organism>
<dbReference type="Proteomes" id="UP001320706">
    <property type="component" value="Unassembled WGS sequence"/>
</dbReference>
<keyword evidence="2" id="KW-1185">Reference proteome</keyword>
<evidence type="ECO:0000313" key="1">
    <source>
        <dbReference type="EMBL" id="KAK8215438.1"/>
    </source>
</evidence>
<proteinExistence type="predicted"/>
<gene>
    <name evidence="1" type="ORF">M8818_002059</name>
</gene>